<protein>
    <submittedName>
        <fullName evidence="1">DUF1465 family protein</fullName>
    </submittedName>
</protein>
<dbReference type="Gene3D" id="1.10.8.930">
    <property type="entry name" value="Protein of unknown function DUF1465"/>
    <property type="match status" value="1"/>
</dbReference>
<dbReference type="InterPro" id="IPR038301">
    <property type="entry name" value="AraC-like_sf"/>
</dbReference>
<evidence type="ECO:0000313" key="2">
    <source>
        <dbReference type="Proteomes" id="UP000309668"/>
    </source>
</evidence>
<name>A0A5S3P388_9SPHN</name>
<dbReference type="OrthoDB" id="9799531at2"/>
<dbReference type="Proteomes" id="UP000309668">
    <property type="component" value="Unassembled WGS sequence"/>
</dbReference>
<proteinExistence type="predicted"/>
<dbReference type="Pfam" id="PF07323">
    <property type="entry name" value="DUF1465"/>
    <property type="match status" value="1"/>
</dbReference>
<gene>
    <name evidence="1" type="ORF">FEV51_09900</name>
</gene>
<dbReference type="InterPro" id="IPR010848">
    <property type="entry name" value="DUF1465"/>
</dbReference>
<reference evidence="1 2" key="1">
    <citation type="submission" date="2019-05" db="EMBL/GenBank/DDBJ databases">
        <title>Erythrobacter marisflavi sp. nov., isolated from isolated from water of an estuary environment.</title>
        <authorList>
            <person name="Yoon J.-H."/>
        </authorList>
    </citation>
    <scope>NUCLEOTIDE SEQUENCE [LARGE SCALE GENOMIC DNA]</scope>
    <source>
        <strain evidence="1 2">KEM-5</strain>
    </source>
</reference>
<accession>A0A5S3P388</accession>
<comment type="caution">
    <text evidence="1">The sequence shown here is derived from an EMBL/GenBank/DDBJ whole genome shotgun (WGS) entry which is preliminary data.</text>
</comment>
<dbReference type="AlphaFoldDB" id="A0A5S3P388"/>
<sequence>MTMATTINEQIIEALYGEALMLADEARLCFDMRIPDRTADANDLTRVALSIEGLRSTTRLMHTLAWLLNQRAYLAGEMSEGQLRRLGPLPEDRPSEPDQLALLEPETRALIRESERLHARVARLDGDWRAQDPSENAPVLAMHGRLAQAFKTG</sequence>
<dbReference type="EMBL" id="VCAO01000004">
    <property type="protein sequence ID" value="TMM47399.1"/>
    <property type="molecule type" value="Genomic_DNA"/>
</dbReference>
<evidence type="ECO:0000313" key="1">
    <source>
        <dbReference type="EMBL" id="TMM47399.1"/>
    </source>
</evidence>
<keyword evidence="2" id="KW-1185">Reference proteome</keyword>
<organism evidence="1 2">
    <name type="scientific">Qipengyuania marisflavi</name>
    <dbReference type="NCBI Taxonomy" id="2486356"/>
    <lineage>
        <taxon>Bacteria</taxon>
        <taxon>Pseudomonadati</taxon>
        <taxon>Pseudomonadota</taxon>
        <taxon>Alphaproteobacteria</taxon>
        <taxon>Sphingomonadales</taxon>
        <taxon>Erythrobacteraceae</taxon>
        <taxon>Qipengyuania</taxon>
    </lineage>
</organism>